<dbReference type="EMBL" id="CAJVQC010144325">
    <property type="protein sequence ID" value="CAG8844859.1"/>
    <property type="molecule type" value="Genomic_DNA"/>
</dbReference>
<comment type="caution">
    <text evidence="1">The sequence shown here is derived from an EMBL/GenBank/DDBJ whole genome shotgun (WGS) entry which is preliminary data.</text>
</comment>
<accession>A0ACA9SNG1</accession>
<reference evidence="1" key="1">
    <citation type="submission" date="2021-06" db="EMBL/GenBank/DDBJ databases">
        <authorList>
            <person name="Kallberg Y."/>
            <person name="Tangrot J."/>
            <person name="Rosling A."/>
        </authorList>
    </citation>
    <scope>NUCLEOTIDE SEQUENCE</scope>
    <source>
        <strain evidence="1">MA461A</strain>
    </source>
</reference>
<feature type="non-terminal residue" evidence="1">
    <location>
        <position position="181"/>
    </location>
</feature>
<evidence type="ECO:0000313" key="2">
    <source>
        <dbReference type="Proteomes" id="UP000789920"/>
    </source>
</evidence>
<sequence length="181" mass="20400">MSEPIHATQSVNDNDIDSQHKEPSDNDIDSQHKEPSVNGSISQQNKQNQDKQSDSQHKEPLVNGFISQQDKQSEKIYYIVKLKKRLKNCEYLQSLSNLQIIISIVASVLSLATGVWLLILEKNSMESKIRDTISTSVFGTGSIVTLLTSLVSLKNVLSEKKFDALDEIYKLYCNEDEKIAK</sequence>
<name>A0ACA9SNG1_9GLOM</name>
<dbReference type="Proteomes" id="UP000789920">
    <property type="component" value="Unassembled WGS sequence"/>
</dbReference>
<evidence type="ECO:0000313" key="1">
    <source>
        <dbReference type="EMBL" id="CAG8844859.1"/>
    </source>
</evidence>
<keyword evidence="2" id="KW-1185">Reference proteome</keyword>
<proteinExistence type="predicted"/>
<gene>
    <name evidence="1" type="ORF">RPERSI_LOCUS33390</name>
</gene>
<protein>
    <submittedName>
        <fullName evidence="1">34553_t:CDS:1</fullName>
    </submittedName>
</protein>
<organism evidence="1 2">
    <name type="scientific">Racocetra persica</name>
    <dbReference type="NCBI Taxonomy" id="160502"/>
    <lineage>
        <taxon>Eukaryota</taxon>
        <taxon>Fungi</taxon>
        <taxon>Fungi incertae sedis</taxon>
        <taxon>Mucoromycota</taxon>
        <taxon>Glomeromycotina</taxon>
        <taxon>Glomeromycetes</taxon>
        <taxon>Diversisporales</taxon>
        <taxon>Gigasporaceae</taxon>
        <taxon>Racocetra</taxon>
    </lineage>
</organism>